<evidence type="ECO:0000313" key="4">
    <source>
        <dbReference type="Proteomes" id="UP001230188"/>
    </source>
</evidence>
<protein>
    <recommendedName>
        <fullName evidence="2">EF-hand domain-containing protein</fullName>
    </recommendedName>
</protein>
<dbReference type="Pfam" id="PF13499">
    <property type="entry name" value="EF-hand_7"/>
    <property type="match status" value="1"/>
</dbReference>
<comment type="caution">
    <text evidence="3">The sequence shown here is derived from an EMBL/GenBank/DDBJ whole genome shotgun (WGS) entry which is preliminary data.</text>
</comment>
<feature type="domain" description="EF-hand" evidence="2">
    <location>
        <begin position="34"/>
        <end position="69"/>
    </location>
</feature>
<keyword evidence="4" id="KW-1185">Reference proteome</keyword>
<dbReference type="InterPro" id="IPR018247">
    <property type="entry name" value="EF_Hand_1_Ca_BS"/>
</dbReference>
<dbReference type="AlphaFoldDB" id="A0AAD7UAH4"/>
<reference evidence="3" key="1">
    <citation type="submission" date="2023-01" db="EMBL/GenBank/DDBJ databases">
        <title>Metagenome sequencing of chrysophaentin producing Chrysophaeum taylorii.</title>
        <authorList>
            <person name="Davison J."/>
            <person name="Bewley C."/>
        </authorList>
    </citation>
    <scope>NUCLEOTIDE SEQUENCE</scope>
    <source>
        <strain evidence="3">NIES-1699</strain>
    </source>
</reference>
<dbReference type="GO" id="GO:0005509">
    <property type="term" value="F:calcium ion binding"/>
    <property type="evidence" value="ECO:0007669"/>
    <property type="project" value="InterPro"/>
</dbReference>
<name>A0AAD7UAH4_9STRA</name>
<dbReference type="InterPro" id="IPR002048">
    <property type="entry name" value="EF_hand_dom"/>
</dbReference>
<evidence type="ECO:0000259" key="2">
    <source>
        <dbReference type="PROSITE" id="PS50222"/>
    </source>
</evidence>
<keyword evidence="1" id="KW-0106">Calcium</keyword>
<dbReference type="InterPro" id="IPR011992">
    <property type="entry name" value="EF-hand-dom_pair"/>
</dbReference>
<dbReference type="SUPFAM" id="SSF47473">
    <property type="entry name" value="EF-hand"/>
    <property type="match status" value="1"/>
</dbReference>
<gene>
    <name evidence="3" type="ORF">CTAYLR_001877</name>
</gene>
<dbReference type="PROSITE" id="PS50222">
    <property type="entry name" value="EF_HAND_2"/>
    <property type="match status" value="2"/>
</dbReference>
<dbReference type="EMBL" id="JAQMWT010000531">
    <property type="protein sequence ID" value="KAJ8600023.1"/>
    <property type="molecule type" value="Genomic_DNA"/>
</dbReference>
<sequence>MFLHLDVNSSGAIEVKEIEQAMRQLTALNPLCPFERHKVLETFESSDGNGTGCIDWDDFVQVMTSDARSHAYPLLSDEQKANNSQQQVFYEFATLYRRQMLINDIKAKADTSQVGEACDIFRELFEMQLTSDKLAEDAQTKTNSRIQGKLRVRALLDSIDAAREAKYNGVVVPHPRDTRPGAGDDL</sequence>
<evidence type="ECO:0000313" key="3">
    <source>
        <dbReference type="EMBL" id="KAJ8600023.1"/>
    </source>
</evidence>
<feature type="domain" description="EF-hand" evidence="2">
    <location>
        <begin position="1"/>
        <end position="28"/>
    </location>
</feature>
<dbReference type="PROSITE" id="PS00018">
    <property type="entry name" value="EF_HAND_1"/>
    <property type="match status" value="2"/>
</dbReference>
<proteinExistence type="predicted"/>
<organism evidence="3 4">
    <name type="scientific">Chrysophaeum taylorii</name>
    <dbReference type="NCBI Taxonomy" id="2483200"/>
    <lineage>
        <taxon>Eukaryota</taxon>
        <taxon>Sar</taxon>
        <taxon>Stramenopiles</taxon>
        <taxon>Ochrophyta</taxon>
        <taxon>Pelagophyceae</taxon>
        <taxon>Pelagomonadales</taxon>
        <taxon>Pelagomonadaceae</taxon>
        <taxon>Chrysophaeum</taxon>
    </lineage>
</organism>
<accession>A0AAD7UAH4</accession>
<evidence type="ECO:0000256" key="1">
    <source>
        <dbReference type="ARBA" id="ARBA00022837"/>
    </source>
</evidence>
<dbReference type="Proteomes" id="UP001230188">
    <property type="component" value="Unassembled WGS sequence"/>
</dbReference>
<dbReference type="Gene3D" id="1.10.238.10">
    <property type="entry name" value="EF-hand"/>
    <property type="match status" value="1"/>
</dbReference>